<sequence>MERPSYRYLILCLACVGFMISFSLRSAFIMTVTHTSRLEEEPNSFHNERSHLQRENRIDKFDHIWNSSIGNYSWEARPANGSTVARGQRVESLFYRGCTVYNTSRDYESGYGFSESVQFYSVYYLGMGPGYLTSAFILSKLESHYVIAAGFYATAVLHILLPVVFTLSGSGVMVIRLLNGFVESAIQPAIVVISKSWAFKGEESTFLSITLVGTYLSPALASFFVGACLCYISWHASLYILAGLLLVWALLWHLFSYNSPLDCPHLSVTDMKRYKNEQNTGAKGFSSKGHKIPWRDILTSKPVWAIWVAVVNKNSNLAAVSALIPLFFKEVYGIRAADSGLLLIAPFVSNSASLLLSSYISDRLISSGKLKTTAARKWMQCLGALGEAIFLICTIYVSDWRLAAAFLTLAQAMTGLCFPGFGCNTMDLSRHFAGAISGVVNTGTFMVFVITGIASLLPDHGGPNKWTVIFWINAGIAAFSSIFYLIFASGEIQPWGIGKGEENTERSSLVRTSQNEEEQPTSLADSVKTL</sequence>
<evidence type="ECO:0000256" key="1">
    <source>
        <dbReference type="ARBA" id="ARBA00004141"/>
    </source>
</evidence>
<reference evidence="9" key="1">
    <citation type="journal article" date="2023" name="G3 (Bethesda)">
        <title>A reference genome for the long-term kleptoplast-retaining sea slug Elysia crispata morphotype clarki.</title>
        <authorList>
            <person name="Eastman K.E."/>
            <person name="Pendleton A.L."/>
            <person name="Shaikh M.A."/>
            <person name="Suttiyut T."/>
            <person name="Ogas R."/>
            <person name="Tomko P."/>
            <person name="Gavelis G."/>
            <person name="Widhalm J.R."/>
            <person name="Wisecaver J.H."/>
        </authorList>
    </citation>
    <scope>NUCLEOTIDE SEQUENCE</scope>
    <source>
        <strain evidence="9">ECLA1</strain>
    </source>
</reference>
<dbReference type="AlphaFoldDB" id="A0AAE0Z9R3"/>
<dbReference type="InterPro" id="IPR036259">
    <property type="entry name" value="MFS_trans_sf"/>
</dbReference>
<evidence type="ECO:0000313" key="10">
    <source>
        <dbReference type="Proteomes" id="UP001283361"/>
    </source>
</evidence>
<name>A0AAE0Z9R3_9GAST</name>
<dbReference type="SUPFAM" id="SSF103473">
    <property type="entry name" value="MFS general substrate transporter"/>
    <property type="match status" value="1"/>
</dbReference>
<dbReference type="GO" id="GO:0015293">
    <property type="term" value="F:symporter activity"/>
    <property type="evidence" value="ECO:0007669"/>
    <property type="project" value="UniProtKB-KW"/>
</dbReference>
<comment type="caution">
    <text evidence="9">The sequence shown here is derived from an EMBL/GenBank/DDBJ whole genome shotgun (WGS) entry which is preliminary data.</text>
</comment>
<dbReference type="PANTHER" id="PTHR11662:SF399">
    <property type="entry name" value="FI19708P1-RELATED"/>
    <property type="match status" value="1"/>
</dbReference>
<evidence type="ECO:0000256" key="3">
    <source>
        <dbReference type="ARBA" id="ARBA00022692"/>
    </source>
</evidence>
<evidence type="ECO:0000256" key="2">
    <source>
        <dbReference type="ARBA" id="ARBA00022448"/>
    </source>
</evidence>
<dbReference type="Gene3D" id="1.20.1250.20">
    <property type="entry name" value="MFS general substrate transporter like domains"/>
    <property type="match status" value="2"/>
</dbReference>
<dbReference type="GO" id="GO:0016020">
    <property type="term" value="C:membrane"/>
    <property type="evidence" value="ECO:0007669"/>
    <property type="project" value="UniProtKB-SubCell"/>
</dbReference>
<protein>
    <recommendedName>
        <fullName evidence="11">Major facilitator superfamily (MFS) profile domain-containing protein</fullName>
    </recommendedName>
</protein>
<evidence type="ECO:0000256" key="4">
    <source>
        <dbReference type="ARBA" id="ARBA00022847"/>
    </source>
</evidence>
<feature type="transmembrane region" description="Helical" evidence="8">
    <location>
        <begin position="381"/>
        <end position="397"/>
    </location>
</feature>
<evidence type="ECO:0000256" key="8">
    <source>
        <dbReference type="SAM" id="Phobius"/>
    </source>
</evidence>
<feature type="region of interest" description="Disordered" evidence="7">
    <location>
        <begin position="503"/>
        <end position="530"/>
    </location>
</feature>
<feature type="transmembrane region" description="Helical" evidence="8">
    <location>
        <begin position="206"/>
        <end position="232"/>
    </location>
</feature>
<dbReference type="Pfam" id="PF07690">
    <property type="entry name" value="MFS_1"/>
    <property type="match status" value="1"/>
</dbReference>
<feature type="transmembrane region" description="Helical" evidence="8">
    <location>
        <begin position="340"/>
        <end position="360"/>
    </location>
</feature>
<organism evidence="9 10">
    <name type="scientific">Elysia crispata</name>
    <name type="common">lettuce slug</name>
    <dbReference type="NCBI Taxonomy" id="231223"/>
    <lineage>
        <taxon>Eukaryota</taxon>
        <taxon>Metazoa</taxon>
        <taxon>Spiralia</taxon>
        <taxon>Lophotrochozoa</taxon>
        <taxon>Mollusca</taxon>
        <taxon>Gastropoda</taxon>
        <taxon>Heterobranchia</taxon>
        <taxon>Euthyneura</taxon>
        <taxon>Panpulmonata</taxon>
        <taxon>Sacoglossa</taxon>
        <taxon>Placobranchoidea</taxon>
        <taxon>Plakobranchidae</taxon>
        <taxon>Elysia</taxon>
    </lineage>
</organism>
<gene>
    <name evidence="9" type="ORF">RRG08_000335</name>
</gene>
<dbReference type="PANTHER" id="PTHR11662">
    <property type="entry name" value="SOLUTE CARRIER FAMILY 17"/>
    <property type="match status" value="1"/>
</dbReference>
<accession>A0AAE0Z9R3</accession>
<keyword evidence="10" id="KW-1185">Reference proteome</keyword>
<feature type="transmembrane region" description="Helical" evidence="8">
    <location>
        <begin position="145"/>
        <end position="167"/>
    </location>
</feature>
<feature type="transmembrane region" description="Helical" evidence="8">
    <location>
        <begin position="238"/>
        <end position="255"/>
    </location>
</feature>
<dbReference type="EMBL" id="JAWDGP010004306">
    <property type="protein sequence ID" value="KAK3765412.1"/>
    <property type="molecule type" value="Genomic_DNA"/>
</dbReference>
<comment type="subcellular location">
    <subcellularLocation>
        <location evidence="1">Membrane</location>
        <topology evidence="1">Multi-pass membrane protein</topology>
    </subcellularLocation>
</comment>
<dbReference type="InterPro" id="IPR011701">
    <property type="entry name" value="MFS"/>
</dbReference>
<dbReference type="Proteomes" id="UP001283361">
    <property type="component" value="Unassembled WGS sequence"/>
</dbReference>
<evidence type="ECO:0000313" key="9">
    <source>
        <dbReference type="EMBL" id="KAK3765412.1"/>
    </source>
</evidence>
<keyword evidence="5 8" id="KW-1133">Transmembrane helix</keyword>
<keyword evidence="6 8" id="KW-0472">Membrane</keyword>
<keyword evidence="3 8" id="KW-0812">Transmembrane</keyword>
<dbReference type="FunFam" id="1.20.1250.20:FF:000003">
    <property type="entry name" value="Solute carrier family 17 member 3"/>
    <property type="match status" value="1"/>
</dbReference>
<evidence type="ECO:0000256" key="7">
    <source>
        <dbReference type="SAM" id="MobiDB-lite"/>
    </source>
</evidence>
<feature type="transmembrane region" description="Helical" evidence="8">
    <location>
        <begin position="468"/>
        <end position="487"/>
    </location>
</feature>
<feature type="compositionally biased region" description="Polar residues" evidence="7">
    <location>
        <begin position="520"/>
        <end position="530"/>
    </location>
</feature>
<dbReference type="InterPro" id="IPR050382">
    <property type="entry name" value="MFS_Na/Anion_cotransporter"/>
</dbReference>
<evidence type="ECO:0000256" key="6">
    <source>
        <dbReference type="ARBA" id="ARBA00023136"/>
    </source>
</evidence>
<proteinExistence type="predicted"/>
<feature type="transmembrane region" description="Helical" evidence="8">
    <location>
        <begin position="6"/>
        <end position="28"/>
    </location>
</feature>
<evidence type="ECO:0008006" key="11">
    <source>
        <dbReference type="Google" id="ProtNLM"/>
    </source>
</evidence>
<feature type="transmembrane region" description="Helical" evidence="8">
    <location>
        <begin position="403"/>
        <end position="421"/>
    </location>
</feature>
<feature type="transmembrane region" description="Helical" evidence="8">
    <location>
        <begin position="433"/>
        <end position="456"/>
    </location>
</feature>
<evidence type="ECO:0000256" key="5">
    <source>
        <dbReference type="ARBA" id="ARBA00022989"/>
    </source>
</evidence>
<keyword evidence="4" id="KW-0769">Symport</keyword>
<keyword evidence="2" id="KW-0813">Transport</keyword>